<dbReference type="SUPFAM" id="SSF50494">
    <property type="entry name" value="Trypsin-like serine proteases"/>
    <property type="match status" value="1"/>
</dbReference>
<dbReference type="FunFam" id="2.40.10.10:FF:000015">
    <property type="entry name" value="Atrial natriuretic peptide-converting enzyme"/>
    <property type="match status" value="1"/>
</dbReference>
<sequence length="400" mass="43867">MSHKRTLICSIVLLILLSGNHGVLALFEGCDSTFEINPGTTYLQSPYYPNTYPPWTSCRYQIIAPLDYTIEANCTIDFPSNSGQCTTEYFYVSTEGDPQLRDSEQFCGQGAFTRVSLFRKLTLAYASYGNTGRFLCSLTIRPQQCECGWSTSTKIANGQEVGTNEFPFMVGLQNLASSTDIFCGGTIISHFHIITAAHCATIQPDASQIIAHVGFTQISTLNNSRYAAAYRIQSITMHPGYTDDPPVNDISVLVTRVLIEWERGVGPICLPPAGSSTFAYQNVDVAGWGTESFAGPTTDALMKANLMVVENSVCQEKYNVPIYSSQICTTDYSGQGRDACQYDSGGPVVWRSSRMFLVGCISFGQACGQPYGTGVNTRITYFLNWIRQVTGYTTCVKQLG</sequence>
<feature type="chain" id="PRO_5005521497" evidence="9">
    <location>
        <begin position="26"/>
        <end position="400"/>
    </location>
</feature>
<dbReference type="Pfam" id="PF00089">
    <property type="entry name" value="Trypsin"/>
    <property type="match status" value="1"/>
</dbReference>
<evidence type="ECO:0000259" key="11">
    <source>
        <dbReference type="PROSITE" id="PS50240"/>
    </source>
</evidence>
<evidence type="ECO:0000256" key="9">
    <source>
        <dbReference type="SAM" id="SignalP"/>
    </source>
</evidence>
<dbReference type="PROSITE" id="PS00134">
    <property type="entry name" value="TRYPSIN_HIS"/>
    <property type="match status" value="1"/>
</dbReference>
<evidence type="ECO:0000256" key="8">
    <source>
        <dbReference type="PROSITE-ProRule" id="PRU00059"/>
    </source>
</evidence>
<protein>
    <submittedName>
        <fullName evidence="12">Venom serine protease</fullName>
    </submittedName>
</protein>
<dbReference type="SMART" id="SM00020">
    <property type="entry name" value="Tryp_SPc"/>
    <property type="match status" value="1"/>
</dbReference>
<feature type="signal peptide" evidence="9">
    <location>
        <begin position="1"/>
        <end position="25"/>
    </location>
</feature>
<feature type="domain" description="Peptidase S1" evidence="11">
    <location>
        <begin position="155"/>
        <end position="391"/>
    </location>
</feature>
<dbReference type="GO" id="GO:0050832">
    <property type="term" value="P:defense response to fungus"/>
    <property type="evidence" value="ECO:0007669"/>
    <property type="project" value="UniProtKB-ARBA"/>
</dbReference>
<evidence type="ECO:0000313" key="12">
    <source>
        <dbReference type="EMBL" id="JAI30847.1"/>
    </source>
</evidence>
<dbReference type="Gene3D" id="2.40.10.10">
    <property type="entry name" value="Trypsin-like serine proteases"/>
    <property type="match status" value="1"/>
</dbReference>
<evidence type="ECO:0000259" key="10">
    <source>
        <dbReference type="PROSITE" id="PS01180"/>
    </source>
</evidence>
<dbReference type="SUPFAM" id="SSF49854">
    <property type="entry name" value="Spermadhesin, CUB domain"/>
    <property type="match status" value="1"/>
</dbReference>
<dbReference type="InterPro" id="IPR018114">
    <property type="entry name" value="TRYPSIN_HIS"/>
</dbReference>
<dbReference type="Pfam" id="PF00431">
    <property type="entry name" value="CUB"/>
    <property type="match status" value="1"/>
</dbReference>
<evidence type="ECO:0000256" key="3">
    <source>
        <dbReference type="ARBA" id="ARBA00022670"/>
    </source>
</evidence>
<evidence type="ECO:0000256" key="4">
    <source>
        <dbReference type="ARBA" id="ARBA00022801"/>
    </source>
</evidence>
<dbReference type="GO" id="GO:0004252">
    <property type="term" value="F:serine-type endopeptidase activity"/>
    <property type="evidence" value="ECO:0007669"/>
    <property type="project" value="InterPro"/>
</dbReference>
<dbReference type="EMBL" id="GDHF01021467">
    <property type="protein sequence ID" value="JAI30847.1"/>
    <property type="molecule type" value="Transcribed_RNA"/>
</dbReference>
<keyword evidence="4" id="KW-0378">Hydrolase</keyword>
<dbReference type="PANTHER" id="PTHR24256">
    <property type="entry name" value="TRYPTASE-RELATED"/>
    <property type="match status" value="1"/>
</dbReference>
<comment type="subcellular location">
    <subcellularLocation>
        <location evidence="1">Secreted</location>
    </subcellularLocation>
</comment>
<dbReference type="Gene3D" id="2.60.120.290">
    <property type="entry name" value="Spermadhesin, CUB domain"/>
    <property type="match status" value="1"/>
</dbReference>
<dbReference type="SMART" id="SM00042">
    <property type="entry name" value="CUB"/>
    <property type="match status" value="1"/>
</dbReference>
<organism evidence="12">
    <name type="scientific">Bactrocera latifrons</name>
    <name type="common">Malaysian fruit fly</name>
    <name type="synonym">Chaetodacus latifrons</name>
    <dbReference type="NCBI Taxonomy" id="174628"/>
    <lineage>
        <taxon>Eukaryota</taxon>
        <taxon>Metazoa</taxon>
        <taxon>Ecdysozoa</taxon>
        <taxon>Arthropoda</taxon>
        <taxon>Hexapoda</taxon>
        <taxon>Insecta</taxon>
        <taxon>Pterygota</taxon>
        <taxon>Neoptera</taxon>
        <taxon>Endopterygota</taxon>
        <taxon>Diptera</taxon>
        <taxon>Brachycera</taxon>
        <taxon>Muscomorpha</taxon>
        <taxon>Tephritoidea</taxon>
        <taxon>Tephritidae</taxon>
        <taxon>Bactrocera</taxon>
        <taxon>Bactrocera</taxon>
    </lineage>
</organism>
<dbReference type="PROSITE" id="PS50240">
    <property type="entry name" value="TRYPSIN_DOM"/>
    <property type="match status" value="1"/>
</dbReference>
<dbReference type="InterPro" id="IPR001314">
    <property type="entry name" value="Peptidase_S1A"/>
</dbReference>
<keyword evidence="9" id="KW-0732">Signal</keyword>
<accession>A0A0K8UW02</accession>
<evidence type="ECO:0000256" key="6">
    <source>
        <dbReference type="ARBA" id="ARBA00023157"/>
    </source>
</evidence>
<gene>
    <name evidence="12" type="primary">SP4_1</name>
    <name evidence="12" type="ORF">c0_g1_i2</name>
</gene>
<dbReference type="InterPro" id="IPR000859">
    <property type="entry name" value="CUB_dom"/>
</dbReference>
<keyword evidence="2" id="KW-0964">Secreted</keyword>
<comment type="similarity">
    <text evidence="7">Belongs to the peptidase S1 family. CLIP subfamily.</text>
</comment>
<dbReference type="GO" id="GO:0160032">
    <property type="term" value="P:Toll receptor ligand protein activation cascade"/>
    <property type="evidence" value="ECO:0007669"/>
    <property type="project" value="UniProtKB-ARBA"/>
</dbReference>
<dbReference type="GO" id="GO:0005576">
    <property type="term" value="C:extracellular region"/>
    <property type="evidence" value="ECO:0007669"/>
    <property type="project" value="UniProtKB-SubCell"/>
</dbReference>
<evidence type="ECO:0000256" key="1">
    <source>
        <dbReference type="ARBA" id="ARBA00004613"/>
    </source>
</evidence>
<evidence type="ECO:0000256" key="2">
    <source>
        <dbReference type="ARBA" id="ARBA00022525"/>
    </source>
</evidence>
<dbReference type="OrthoDB" id="6380398at2759"/>
<dbReference type="AlphaFoldDB" id="A0A0K8UW02"/>
<evidence type="ECO:0000256" key="7">
    <source>
        <dbReference type="ARBA" id="ARBA00024195"/>
    </source>
</evidence>
<dbReference type="InterPro" id="IPR043504">
    <property type="entry name" value="Peptidase_S1_PA_chymotrypsin"/>
</dbReference>
<dbReference type="PROSITE" id="PS01180">
    <property type="entry name" value="CUB"/>
    <property type="match status" value="1"/>
</dbReference>
<feature type="domain" description="CUB" evidence="10">
    <location>
        <begin position="30"/>
        <end position="130"/>
    </location>
</feature>
<comment type="caution">
    <text evidence="8">Lacks conserved residue(s) required for the propagation of feature annotation.</text>
</comment>
<dbReference type="InterPro" id="IPR051487">
    <property type="entry name" value="Ser/Thr_Proteases_Immune/Dev"/>
</dbReference>
<keyword evidence="5" id="KW-0720">Serine protease</keyword>
<dbReference type="InterPro" id="IPR009003">
    <property type="entry name" value="Peptidase_S1_PA"/>
</dbReference>
<dbReference type="PRINTS" id="PR00722">
    <property type="entry name" value="CHYMOTRYPSIN"/>
</dbReference>
<dbReference type="GO" id="GO:0006508">
    <property type="term" value="P:proteolysis"/>
    <property type="evidence" value="ECO:0007669"/>
    <property type="project" value="UniProtKB-KW"/>
</dbReference>
<evidence type="ECO:0000256" key="5">
    <source>
        <dbReference type="ARBA" id="ARBA00022825"/>
    </source>
</evidence>
<reference evidence="12" key="1">
    <citation type="submission" date="2015-06" db="EMBL/GenBank/DDBJ databases">
        <authorList>
            <person name="Hoefler B.C."/>
            <person name="Straight P.D."/>
        </authorList>
    </citation>
    <scope>NUCLEOTIDE SEQUENCE</scope>
</reference>
<keyword evidence="3 12" id="KW-0645">Protease</keyword>
<dbReference type="InterPro" id="IPR001254">
    <property type="entry name" value="Trypsin_dom"/>
</dbReference>
<proteinExistence type="inferred from homology"/>
<dbReference type="CDD" id="cd00190">
    <property type="entry name" value="Tryp_SPc"/>
    <property type="match status" value="1"/>
</dbReference>
<name>A0A0K8UW02_BACLA</name>
<dbReference type="CDD" id="cd00041">
    <property type="entry name" value="CUB"/>
    <property type="match status" value="1"/>
</dbReference>
<keyword evidence="6" id="KW-1015">Disulfide bond</keyword>
<dbReference type="GO" id="GO:0035008">
    <property type="term" value="P:positive regulation of melanization defense response"/>
    <property type="evidence" value="ECO:0007669"/>
    <property type="project" value="UniProtKB-ARBA"/>
</dbReference>
<dbReference type="InterPro" id="IPR035914">
    <property type="entry name" value="Sperma_CUB_dom_sf"/>
</dbReference>